<accession>A0A5B9D719</accession>
<comment type="subunit">
    <text evidence="5">Homodimer.</text>
</comment>
<keyword evidence="1 5" id="KW-0436">Ligase</keyword>
<dbReference type="PANTHER" id="PTHR40695">
    <property type="entry name" value="4-PHOSPHOPANTOATE--BETA-ALANINE LIGASE"/>
    <property type="match status" value="1"/>
</dbReference>
<dbReference type="Pfam" id="PF02006">
    <property type="entry name" value="PPS_PS"/>
    <property type="match status" value="1"/>
</dbReference>
<comment type="similarity">
    <text evidence="5">Belongs to the archaeal phosphopantothenate synthetase family.</text>
</comment>
<evidence type="ECO:0000313" key="8">
    <source>
        <dbReference type="Proteomes" id="UP000321408"/>
    </source>
</evidence>
<comment type="catalytic activity">
    <reaction evidence="5">
        <text>(R)-4-phosphopantoate + beta-alanine + ATP = (R)-4'-phosphopantothenate + AMP + diphosphate + H(+)</text>
        <dbReference type="Rhea" id="RHEA:27930"/>
        <dbReference type="ChEBI" id="CHEBI:10986"/>
        <dbReference type="ChEBI" id="CHEBI:15378"/>
        <dbReference type="ChEBI" id="CHEBI:30616"/>
        <dbReference type="ChEBI" id="CHEBI:33019"/>
        <dbReference type="ChEBI" id="CHEBI:57966"/>
        <dbReference type="ChEBI" id="CHEBI:61294"/>
        <dbReference type="ChEBI" id="CHEBI:456215"/>
        <dbReference type="EC" id="6.3.2.36"/>
    </reaction>
</comment>
<evidence type="ECO:0000256" key="4">
    <source>
        <dbReference type="ARBA" id="ARBA00022993"/>
    </source>
</evidence>
<dbReference type="PANTHER" id="PTHR40695:SF1">
    <property type="entry name" value="4-PHOSPHOPANTOATE--BETA-ALANINE LIGASE"/>
    <property type="match status" value="1"/>
</dbReference>
<proteinExistence type="inferred from homology"/>
<evidence type="ECO:0000313" key="7">
    <source>
        <dbReference type="EMBL" id="QEE14783.1"/>
    </source>
</evidence>
<evidence type="ECO:0000256" key="5">
    <source>
        <dbReference type="HAMAP-Rule" id="MF_02224"/>
    </source>
</evidence>
<dbReference type="Proteomes" id="UP000321408">
    <property type="component" value="Chromosome"/>
</dbReference>
<feature type="compositionally biased region" description="Polar residues" evidence="6">
    <location>
        <begin position="1"/>
        <end position="13"/>
    </location>
</feature>
<dbReference type="KEGG" id="psyt:DSAG12_00599"/>
<dbReference type="HAMAP" id="MF_02224">
    <property type="entry name" value="PPS"/>
    <property type="match status" value="1"/>
</dbReference>
<dbReference type="RefSeq" id="WP_244626297.1">
    <property type="nucleotide sequence ID" value="NZ_CP042905.2"/>
</dbReference>
<dbReference type="GO" id="GO:0005524">
    <property type="term" value="F:ATP binding"/>
    <property type="evidence" value="ECO:0007669"/>
    <property type="project" value="UniProtKB-KW"/>
</dbReference>
<comment type="pathway">
    <text evidence="5">Cofactor biosynthesis; coenzyme A biosynthesis.</text>
</comment>
<organism evidence="7 8">
    <name type="scientific">Promethearchaeum syntrophicum</name>
    <dbReference type="NCBI Taxonomy" id="2594042"/>
    <lineage>
        <taxon>Archaea</taxon>
        <taxon>Promethearchaeati</taxon>
        <taxon>Promethearchaeota</taxon>
        <taxon>Promethearchaeia</taxon>
        <taxon>Promethearchaeales</taxon>
        <taxon>Promethearchaeaceae</taxon>
        <taxon>Promethearchaeum</taxon>
    </lineage>
</organism>
<protein>
    <recommendedName>
        <fullName evidence="5">4-phosphopantoate--beta-alanine ligase</fullName>
        <ecNumber evidence="5">6.3.2.36</ecNumber>
    </recommendedName>
    <alternativeName>
        <fullName evidence="5">Phosphopantothenate synthetase</fullName>
        <shortName evidence="5">PPS</shortName>
    </alternativeName>
</protein>
<name>A0A5B9D719_9ARCH</name>
<evidence type="ECO:0000256" key="6">
    <source>
        <dbReference type="SAM" id="MobiDB-lite"/>
    </source>
</evidence>
<dbReference type="GO" id="GO:0016881">
    <property type="term" value="F:acid-amino acid ligase activity"/>
    <property type="evidence" value="ECO:0007669"/>
    <property type="project" value="UniProtKB-UniRule"/>
</dbReference>
<keyword evidence="2 5" id="KW-0547">Nucleotide-binding</keyword>
<keyword evidence="8" id="KW-1185">Reference proteome</keyword>
<reference evidence="7 8" key="2">
    <citation type="journal article" date="2024" name="Int. J. Syst. Evol. Microbiol.">
        <title>Promethearchaeum syntrophicum gen. nov., sp. nov., an anaerobic, obligately syntrophic archaeon, the first isolate of the lineage 'Asgard' archaea, and proposal of the new archaeal phylum Promethearchaeota phyl. nov. and kingdom Promethearchaeati regn. nov.</title>
        <authorList>
            <person name="Imachi H."/>
            <person name="Nobu M.K."/>
            <person name="Kato S."/>
            <person name="Takaki Y."/>
            <person name="Miyazaki M."/>
            <person name="Miyata M."/>
            <person name="Ogawara M."/>
            <person name="Saito Y."/>
            <person name="Sakai S."/>
            <person name="Tahara Y.O."/>
            <person name="Takano Y."/>
            <person name="Tasumi E."/>
            <person name="Uematsu K."/>
            <person name="Yoshimura T."/>
            <person name="Itoh T."/>
            <person name="Ohkuma M."/>
            <person name="Takai K."/>
        </authorList>
    </citation>
    <scope>NUCLEOTIDE SEQUENCE [LARGE SCALE GENOMIC DNA]</scope>
    <source>
        <strain evidence="7 8">MK-D1</strain>
    </source>
</reference>
<dbReference type="EMBL" id="CP042905">
    <property type="protein sequence ID" value="QEE14783.1"/>
    <property type="molecule type" value="Genomic_DNA"/>
</dbReference>
<feature type="binding site" evidence="5">
    <location>
        <begin position="191"/>
        <end position="193"/>
    </location>
    <ligand>
        <name>ATP</name>
        <dbReference type="ChEBI" id="CHEBI:30616"/>
    </ligand>
</feature>
<dbReference type="NCBIfam" id="NF010324">
    <property type="entry name" value="PRK13761.1"/>
    <property type="match status" value="1"/>
</dbReference>
<reference evidence="7 8" key="1">
    <citation type="journal article" date="2020" name="Nature">
        <title>Isolation of an archaeon at the prokaryote-eukaryote interface.</title>
        <authorList>
            <person name="Imachi H."/>
            <person name="Nobu M.K."/>
            <person name="Nakahara N."/>
            <person name="Morono Y."/>
            <person name="Ogawara M."/>
            <person name="Takaki Y."/>
            <person name="Takano Y."/>
            <person name="Uematsu K."/>
            <person name="Ikuta T."/>
            <person name="Ito M."/>
            <person name="Matsui Y."/>
            <person name="Miyazaki M."/>
            <person name="Murata K."/>
            <person name="Saito Y."/>
            <person name="Sakai S."/>
            <person name="Song C."/>
            <person name="Tasumi E."/>
            <person name="Yamanaka Y."/>
            <person name="Yamaguchi T."/>
            <person name="Kamagata Y."/>
            <person name="Tamaki H."/>
            <person name="Takai K."/>
        </authorList>
    </citation>
    <scope>NUCLEOTIDE SEQUENCE [LARGE SCALE GENOMIC DNA]</scope>
    <source>
        <strain evidence="7 8">MK-D1</strain>
    </source>
</reference>
<feature type="binding site" evidence="5">
    <location>
        <begin position="209"/>
        <end position="210"/>
    </location>
    <ligand>
        <name>ATP</name>
        <dbReference type="ChEBI" id="CHEBI:30616"/>
    </ligand>
</feature>
<evidence type="ECO:0000256" key="2">
    <source>
        <dbReference type="ARBA" id="ARBA00022741"/>
    </source>
</evidence>
<gene>
    <name evidence="7" type="ORF">DSAG12_00599</name>
</gene>
<feature type="binding site" evidence="5">
    <location>
        <begin position="197"/>
        <end position="198"/>
    </location>
    <ligand>
        <name>ATP</name>
        <dbReference type="ChEBI" id="CHEBI:30616"/>
    </ligand>
</feature>
<dbReference type="UniPathway" id="UPA00241"/>
<dbReference type="EC" id="6.3.2.36" evidence="5"/>
<keyword evidence="3 5" id="KW-0067">ATP-binding</keyword>
<feature type="binding site" evidence="5">
    <location>
        <position position="26"/>
    </location>
    <ligand>
        <name>ATP</name>
        <dbReference type="ChEBI" id="CHEBI:30616"/>
    </ligand>
</feature>
<dbReference type="AlphaFoldDB" id="A0A5B9D719"/>
<dbReference type="PIRSF" id="PIRSF004853">
    <property type="entry name" value="UCP004853"/>
    <property type="match status" value="1"/>
</dbReference>
<sequence length="266" mass="29514">MSKNNKNDGTPNIPNDHPRAESLHYRHTLVDRMFEKVVTPSGLCAHGRGEAFDYLLGEQTIPPSEKAMEAAVAYLLLAKHPVFSINGNVAALVPESIVELAEVLEADLEINIFYQAPGRIEAITSILKKAGAKKILGLGDIPPTSLSNISSNRRIVDPRGIFSADVVLVPLEDGDRTEVLIENDKKVIAIDLNPLSRTAQKANITIVDNIIRCIPKMVKIARRMKNLESEKIKVIVNNFNQKKNLDDCLEYIINFLQNLMENPDSK</sequence>
<comment type="function">
    <text evidence="5">Catalyzes the condensation of (R)-4-phosphopantoate and beta-alanine to 4'-phosphopantothenate in the CoA biosynthesis pathway.</text>
</comment>
<dbReference type="GO" id="GO:0015937">
    <property type="term" value="P:coenzyme A biosynthetic process"/>
    <property type="evidence" value="ECO:0007669"/>
    <property type="project" value="UniProtKB-UniRule"/>
</dbReference>
<evidence type="ECO:0000256" key="3">
    <source>
        <dbReference type="ARBA" id="ARBA00022840"/>
    </source>
</evidence>
<keyword evidence="4 5" id="KW-0173">Coenzyme A biosynthesis</keyword>
<dbReference type="Gene3D" id="3.40.50.12640">
    <property type="entry name" value="Phosphopantoate/pantothenate synthetase"/>
    <property type="match status" value="1"/>
</dbReference>
<feature type="region of interest" description="Disordered" evidence="6">
    <location>
        <begin position="1"/>
        <end position="20"/>
    </location>
</feature>
<evidence type="ECO:0000256" key="1">
    <source>
        <dbReference type="ARBA" id="ARBA00022598"/>
    </source>
</evidence>
<dbReference type="GeneID" id="41328604"/>
<dbReference type="InterPro" id="IPR002855">
    <property type="entry name" value="PPS/PS"/>
</dbReference>
<feature type="binding site" evidence="5">
    <location>
        <position position="48"/>
    </location>
    <ligand>
        <name>ATP</name>
        <dbReference type="ChEBI" id="CHEBI:30616"/>
    </ligand>
</feature>
<dbReference type="InterPro" id="IPR038138">
    <property type="entry name" value="PPS/PS_sf"/>
</dbReference>